<evidence type="ECO:0008006" key="5">
    <source>
        <dbReference type="Google" id="ProtNLM"/>
    </source>
</evidence>
<dbReference type="Pfam" id="PF13966">
    <property type="entry name" value="zf-RVT"/>
    <property type="match status" value="1"/>
</dbReference>
<name>A0AAW2DCU2_9ROSI</name>
<evidence type="ECO:0000313" key="3">
    <source>
        <dbReference type="EMBL" id="KAL0007528.1"/>
    </source>
</evidence>
<dbReference type="CDD" id="cd06222">
    <property type="entry name" value="RNase_H_like"/>
    <property type="match status" value="1"/>
</dbReference>
<dbReference type="Pfam" id="PF13456">
    <property type="entry name" value="RVT_3"/>
    <property type="match status" value="1"/>
</dbReference>
<sequence>MKPESKYNITMMMSGNTPCTPVEPTMQVLNGENTLVWEDPWIPDLQEYKPRQTSKESTQVYHAIKKTSGLLNGSFSVRSACWESINLEASSRPPPVFGRIWKSKIHERLKMMLWRVALDIPPTKEKLSRFATEPDLSSLCGHSPESSLHIFVEFHISRALWFGSPWGFRIDRNQVNSTMQFVEIFLDPPEEWVSDAQERVRFLLYGALVVDFVWRCRNKSLGEDRVLDYYNLCTGLKKIYLEHWHGSSGNDCSFIAAVARDCRGRLVFAYPKKFKATLPLQAEAEAFNWATHLVGSYNFPRAVIEGDSKNCVNALKNPEKLSCWRLEAIMADTDFEASQAPTILFKWVPREANKAAHALAK</sequence>
<dbReference type="InterPro" id="IPR036397">
    <property type="entry name" value="RNaseH_sf"/>
</dbReference>
<protein>
    <recommendedName>
        <fullName evidence="5">RNase H type-1 domain-containing protein</fullName>
    </recommendedName>
</protein>
<reference evidence="3 4" key="1">
    <citation type="submission" date="2024-01" db="EMBL/GenBank/DDBJ databases">
        <title>A telomere-to-telomere, gap-free genome of sweet tea (Lithocarpus litseifolius).</title>
        <authorList>
            <person name="Zhou J."/>
        </authorList>
    </citation>
    <scope>NUCLEOTIDE SEQUENCE [LARGE SCALE GENOMIC DNA]</scope>
    <source>
        <strain evidence="3">Zhou-2022a</strain>
        <tissue evidence="3">Leaf</tissue>
    </source>
</reference>
<accession>A0AAW2DCU2</accession>
<dbReference type="PANTHER" id="PTHR47723">
    <property type="entry name" value="OS05G0353850 PROTEIN"/>
    <property type="match status" value="1"/>
</dbReference>
<dbReference type="InterPro" id="IPR044730">
    <property type="entry name" value="RNase_H-like_dom_plant"/>
</dbReference>
<evidence type="ECO:0000259" key="1">
    <source>
        <dbReference type="Pfam" id="PF13456"/>
    </source>
</evidence>
<feature type="domain" description="Reverse transcriptase zinc-binding" evidence="2">
    <location>
        <begin position="75"/>
        <end position="161"/>
    </location>
</feature>
<dbReference type="InterPro" id="IPR002156">
    <property type="entry name" value="RNaseH_domain"/>
</dbReference>
<dbReference type="Gene3D" id="3.30.420.10">
    <property type="entry name" value="Ribonuclease H-like superfamily/Ribonuclease H"/>
    <property type="match status" value="1"/>
</dbReference>
<dbReference type="GO" id="GO:0004523">
    <property type="term" value="F:RNA-DNA hybrid ribonuclease activity"/>
    <property type="evidence" value="ECO:0007669"/>
    <property type="project" value="InterPro"/>
</dbReference>
<dbReference type="PANTHER" id="PTHR47723:SF19">
    <property type="entry name" value="POLYNUCLEOTIDYL TRANSFERASE, RIBONUCLEASE H-LIKE SUPERFAMILY PROTEIN"/>
    <property type="match status" value="1"/>
</dbReference>
<comment type="caution">
    <text evidence="3">The sequence shown here is derived from an EMBL/GenBank/DDBJ whole genome shotgun (WGS) entry which is preliminary data.</text>
</comment>
<dbReference type="InterPro" id="IPR026960">
    <property type="entry name" value="RVT-Znf"/>
</dbReference>
<evidence type="ECO:0000313" key="4">
    <source>
        <dbReference type="Proteomes" id="UP001459277"/>
    </source>
</evidence>
<dbReference type="EMBL" id="JAZDWU010000003">
    <property type="protein sequence ID" value="KAL0007528.1"/>
    <property type="molecule type" value="Genomic_DNA"/>
</dbReference>
<organism evidence="3 4">
    <name type="scientific">Lithocarpus litseifolius</name>
    <dbReference type="NCBI Taxonomy" id="425828"/>
    <lineage>
        <taxon>Eukaryota</taxon>
        <taxon>Viridiplantae</taxon>
        <taxon>Streptophyta</taxon>
        <taxon>Embryophyta</taxon>
        <taxon>Tracheophyta</taxon>
        <taxon>Spermatophyta</taxon>
        <taxon>Magnoliopsida</taxon>
        <taxon>eudicotyledons</taxon>
        <taxon>Gunneridae</taxon>
        <taxon>Pentapetalae</taxon>
        <taxon>rosids</taxon>
        <taxon>fabids</taxon>
        <taxon>Fagales</taxon>
        <taxon>Fagaceae</taxon>
        <taxon>Lithocarpus</taxon>
    </lineage>
</organism>
<dbReference type="GO" id="GO:0003676">
    <property type="term" value="F:nucleic acid binding"/>
    <property type="evidence" value="ECO:0007669"/>
    <property type="project" value="InterPro"/>
</dbReference>
<dbReference type="InterPro" id="IPR053151">
    <property type="entry name" value="RNase_H-like"/>
</dbReference>
<dbReference type="AlphaFoldDB" id="A0AAW2DCU2"/>
<proteinExistence type="predicted"/>
<feature type="domain" description="RNase H type-1" evidence="1">
    <location>
        <begin position="251"/>
        <end position="361"/>
    </location>
</feature>
<evidence type="ECO:0000259" key="2">
    <source>
        <dbReference type="Pfam" id="PF13966"/>
    </source>
</evidence>
<dbReference type="Proteomes" id="UP001459277">
    <property type="component" value="Unassembled WGS sequence"/>
</dbReference>
<gene>
    <name evidence="3" type="ORF">SO802_009030</name>
</gene>
<keyword evidence="4" id="KW-1185">Reference proteome</keyword>